<protein>
    <submittedName>
        <fullName evidence="1">Uncharacterized protein</fullName>
    </submittedName>
</protein>
<reference evidence="1 2" key="1">
    <citation type="submission" date="2015-11" db="EMBL/GenBank/DDBJ databases">
        <title>Genomic analysis of 38 Legionella species identifies large and diverse effector repertoires.</title>
        <authorList>
            <person name="Burstein D."/>
            <person name="Amaro F."/>
            <person name="Zusman T."/>
            <person name="Lifshitz Z."/>
            <person name="Cohen O."/>
            <person name="Gilbert J.A."/>
            <person name="Pupko T."/>
            <person name="Shuman H.A."/>
            <person name="Segal G."/>
        </authorList>
    </citation>
    <scope>NUCLEOTIDE SEQUENCE [LARGE SCALE GENOMIC DNA]</scope>
    <source>
        <strain evidence="1 2">SC-63-C7</strain>
    </source>
</reference>
<dbReference type="OrthoDB" id="5652000at2"/>
<evidence type="ECO:0000313" key="1">
    <source>
        <dbReference type="EMBL" id="KTD66484.1"/>
    </source>
</evidence>
<evidence type="ECO:0000313" key="2">
    <source>
        <dbReference type="Proteomes" id="UP000054703"/>
    </source>
</evidence>
<accession>A0A0W0ZBI3</accession>
<gene>
    <name evidence="1" type="ORF">Lsan_0429</name>
</gene>
<sequence length="70" mass="8307">MSILNRVINWLYKEKIFEHYPEIKLEFLNNKTIDFVKYNPASGLPMVGGLDIGGNLYGTYRTDDYIRYQR</sequence>
<dbReference type="AlphaFoldDB" id="A0A0W0ZBI3"/>
<organism evidence="1 2">
    <name type="scientific">Legionella santicrucis</name>
    <dbReference type="NCBI Taxonomy" id="45074"/>
    <lineage>
        <taxon>Bacteria</taxon>
        <taxon>Pseudomonadati</taxon>
        <taxon>Pseudomonadota</taxon>
        <taxon>Gammaproteobacteria</taxon>
        <taxon>Legionellales</taxon>
        <taxon>Legionellaceae</taxon>
        <taxon>Legionella</taxon>
    </lineage>
</organism>
<dbReference type="Pfam" id="PF10624">
    <property type="entry name" value="TraS"/>
    <property type="match status" value="1"/>
</dbReference>
<dbReference type="STRING" id="45074.Lsan_0429"/>
<keyword evidence="2" id="KW-1185">Reference proteome</keyword>
<name>A0A0W0ZBI3_9GAMM</name>
<dbReference type="InterPro" id="IPR018898">
    <property type="entry name" value="Eex_TraS"/>
</dbReference>
<comment type="caution">
    <text evidence="1">The sequence shown here is derived from an EMBL/GenBank/DDBJ whole genome shotgun (WGS) entry which is preliminary data.</text>
</comment>
<proteinExistence type="predicted"/>
<dbReference type="EMBL" id="LNYU01000009">
    <property type="protein sequence ID" value="KTD66484.1"/>
    <property type="molecule type" value="Genomic_DNA"/>
</dbReference>
<dbReference type="PATRIC" id="fig|45074.5.peg.455"/>
<dbReference type="Proteomes" id="UP000054703">
    <property type="component" value="Unassembled WGS sequence"/>
</dbReference>
<dbReference type="RefSeq" id="WP_058512902.1">
    <property type="nucleotide sequence ID" value="NZ_CAAAIH010000025.1"/>
</dbReference>